<accession>A0A4Y2RKX3</accession>
<comment type="caution">
    <text evidence="1">The sequence shown here is derived from an EMBL/GenBank/DDBJ whole genome shotgun (WGS) entry which is preliminary data.</text>
</comment>
<dbReference type="AlphaFoldDB" id="A0A4Y2RKX3"/>
<sequence length="78" mass="8722">MCRRCMARVSCNTMEPGIVLMKQSSPNNKPLFFSLRDSSELASSKVKDSSSDADIERAFLSADLKMLAHSEKRGRILK</sequence>
<proteinExistence type="predicted"/>
<keyword evidence="2" id="KW-1185">Reference proteome</keyword>
<reference evidence="1 2" key="1">
    <citation type="journal article" date="2019" name="Sci. Rep.">
        <title>Orb-weaving spider Araneus ventricosus genome elucidates the spidroin gene catalogue.</title>
        <authorList>
            <person name="Kono N."/>
            <person name="Nakamura H."/>
            <person name="Ohtoshi R."/>
            <person name="Moran D.A.P."/>
            <person name="Shinohara A."/>
            <person name="Yoshida Y."/>
            <person name="Fujiwara M."/>
            <person name="Mori M."/>
            <person name="Tomita M."/>
            <person name="Arakawa K."/>
        </authorList>
    </citation>
    <scope>NUCLEOTIDE SEQUENCE [LARGE SCALE GENOMIC DNA]</scope>
</reference>
<evidence type="ECO:0000313" key="2">
    <source>
        <dbReference type="Proteomes" id="UP000499080"/>
    </source>
</evidence>
<protein>
    <submittedName>
        <fullName evidence="1">Uncharacterized protein</fullName>
    </submittedName>
</protein>
<dbReference type="Proteomes" id="UP000499080">
    <property type="component" value="Unassembled WGS sequence"/>
</dbReference>
<evidence type="ECO:0000313" key="1">
    <source>
        <dbReference type="EMBL" id="GBN75545.1"/>
    </source>
</evidence>
<dbReference type="EMBL" id="BGPR01017235">
    <property type="protein sequence ID" value="GBN75545.1"/>
    <property type="molecule type" value="Genomic_DNA"/>
</dbReference>
<organism evidence="1 2">
    <name type="scientific">Araneus ventricosus</name>
    <name type="common">Orbweaver spider</name>
    <name type="synonym">Epeira ventricosa</name>
    <dbReference type="NCBI Taxonomy" id="182803"/>
    <lineage>
        <taxon>Eukaryota</taxon>
        <taxon>Metazoa</taxon>
        <taxon>Ecdysozoa</taxon>
        <taxon>Arthropoda</taxon>
        <taxon>Chelicerata</taxon>
        <taxon>Arachnida</taxon>
        <taxon>Araneae</taxon>
        <taxon>Araneomorphae</taxon>
        <taxon>Entelegynae</taxon>
        <taxon>Araneoidea</taxon>
        <taxon>Araneidae</taxon>
        <taxon>Araneus</taxon>
    </lineage>
</organism>
<gene>
    <name evidence="1" type="ORF">AVEN_230465_1</name>
</gene>
<name>A0A4Y2RKX3_ARAVE</name>